<comment type="similarity">
    <text evidence="1">Belongs to the class-I fumarase family.</text>
</comment>
<reference evidence="9 10" key="1">
    <citation type="submission" date="2020-08" db="EMBL/GenBank/DDBJ databases">
        <authorList>
            <person name="Liu C."/>
            <person name="Sun Q."/>
        </authorList>
    </citation>
    <scope>NUCLEOTIDE SEQUENCE [LARGE SCALE GENOMIC DNA]</scope>
    <source>
        <strain evidence="9 10">N22</strain>
    </source>
</reference>
<dbReference type="Proteomes" id="UP000587396">
    <property type="component" value="Unassembled WGS sequence"/>
</dbReference>
<comment type="caution">
    <text evidence="9">The sequence shown here is derived from an EMBL/GenBank/DDBJ whole genome shotgun (WGS) entry which is preliminary data.</text>
</comment>
<evidence type="ECO:0000313" key="10">
    <source>
        <dbReference type="Proteomes" id="UP000587396"/>
    </source>
</evidence>
<evidence type="ECO:0000256" key="3">
    <source>
        <dbReference type="ARBA" id="ARBA00022723"/>
    </source>
</evidence>
<dbReference type="AlphaFoldDB" id="A0A842JD32"/>
<evidence type="ECO:0000313" key="9">
    <source>
        <dbReference type="EMBL" id="MBC2888816.1"/>
    </source>
</evidence>
<organism evidence="9 10">
    <name type="scientific">Gordonibacter massiliensis</name>
    <name type="common">ex Traore et al. 2017</name>
    <dbReference type="NCBI Taxonomy" id="1841863"/>
    <lineage>
        <taxon>Bacteria</taxon>
        <taxon>Bacillati</taxon>
        <taxon>Actinomycetota</taxon>
        <taxon>Coriobacteriia</taxon>
        <taxon>Eggerthellales</taxon>
        <taxon>Eggerthellaceae</taxon>
        <taxon>Gordonibacter</taxon>
    </lineage>
</organism>
<accession>A0A842JD32</accession>
<feature type="region of interest" description="Disordered" evidence="7">
    <location>
        <begin position="330"/>
        <end position="352"/>
    </location>
</feature>
<gene>
    <name evidence="9" type="ORF">H7313_05560</name>
</gene>
<evidence type="ECO:0000256" key="6">
    <source>
        <dbReference type="ARBA" id="ARBA00023239"/>
    </source>
</evidence>
<dbReference type="PANTHER" id="PTHR30389">
    <property type="entry name" value="FUMARATE HYDRATASE-RELATED"/>
    <property type="match status" value="1"/>
</dbReference>
<evidence type="ECO:0000256" key="4">
    <source>
        <dbReference type="ARBA" id="ARBA00023004"/>
    </source>
</evidence>
<dbReference type="NCBIfam" id="TIGR00722">
    <property type="entry name" value="ttdA_fumA_fumB"/>
    <property type="match status" value="1"/>
</dbReference>
<dbReference type="EMBL" id="JACMSE010000003">
    <property type="protein sequence ID" value="MBC2888816.1"/>
    <property type="molecule type" value="Genomic_DNA"/>
</dbReference>
<dbReference type="GO" id="GO:0004333">
    <property type="term" value="F:fumarate hydratase activity"/>
    <property type="evidence" value="ECO:0007669"/>
    <property type="project" value="UniProtKB-EC"/>
</dbReference>
<dbReference type="NCBIfam" id="NF004885">
    <property type="entry name" value="PRK06246.1"/>
    <property type="match status" value="1"/>
</dbReference>
<dbReference type="GO" id="GO:0046872">
    <property type="term" value="F:metal ion binding"/>
    <property type="evidence" value="ECO:0007669"/>
    <property type="project" value="UniProtKB-KW"/>
</dbReference>
<evidence type="ECO:0000256" key="5">
    <source>
        <dbReference type="ARBA" id="ARBA00023014"/>
    </source>
</evidence>
<evidence type="ECO:0000256" key="2">
    <source>
        <dbReference type="ARBA" id="ARBA00022485"/>
    </source>
</evidence>
<keyword evidence="10" id="KW-1185">Reference proteome</keyword>
<keyword evidence="2" id="KW-0004">4Fe-4S</keyword>
<keyword evidence="5" id="KW-0411">Iron-sulfur</keyword>
<keyword evidence="3" id="KW-0479">Metal-binding</keyword>
<keyword evidence="4" id="KW-0408">Iron</keyword>
<dbReference type="InterPro" id="IPR051208">
    <property type="entry name" value="Class-I_Fumarase/Tartrate_DH"/>
</dbReference>
<feature type="region of interest" description="Disordered" evidence="7">
    <location>
        <begin position="293"/>
        <end position="317"/>
    </location>
</feature>
<dbReference type="GO" id="GO:0051539">
    <property type="term" value="F:4 iron, 4 sulfur cluster binding"/>
    <property type="evidence" value="ECO:0007669"/>
    <property type="project" value="UniProtKB-KW"/>
</dbReference>
<protein>
    <submittedName>
        <fullName evidence="9">Fumarate hydratase</fullName>
        <ecNumber evidence="9">4.2.1.2</ecNumber>
    </submittedName>
</protein>
<proteinExistence type="inferred from homology"/>
<dbReference type="InterPro" id="IPR004646">
    <property type="entry name" value="Fe-S_hydro-lyase_TtdA-typ_cat"/>
</dbReference>
<dbReference type="Pfam" id="PF05681">
    <property type="entry name" value="Fumerase"/>
    <property type="match status" value="1"/>
</dbReference>
<dbReference type="RefSeq" id="WP_185904749.1">
    <property type="nucleotide sequence ID" value="NZ_JACMSE010000003.1"/>
</dbReference>
<keyword evidence="6 9" id="KW-0456">Lyase</keyword>
<sequence>METIITKSQVADAVHAAIPRLACELPADIAAGLEAARAAEDSPRGRAVLDQLVENARIAREDRVPICQDTGTVWVSLEIGPGVLAAGDVFADVDDAVARAYGEARLRKSVVRDAVLDRANTGDNTPAFCDVHPVDEPGAARLHVMLKGGGSDNASRVVMLVPGAGKQGIVDELVRCVREKGANACPPLVVGVGIGSTFDKVAGLAKRALMRPVDEPAADPRVRALEEELLAAVNATGVGPGGLGGRTTALAVRVATAPCHIAALPLAINMGCSAMRRCTVDLAAEEGLCHPERSAQRGVEGSRAASAPSAAEEDGSVPLDCASGLAARMGSFDSAPCGRSAQDDEGEGVRRG</sequence>
<dbReference type="EC" id="4.2.1.2" evidence="9"/>
<evidence type="ECO:0000256" key="1">
    <source>
        <dbReference type="ARBA" id="ARBA00008876"/>
    </source>
</evidence>
<evidence type="ECO:0000259" key="8">
    <source>
        <dbReference type="Pfam" id="PF05681"/>
    </source>
</evidence>
<feature type="domain" description="Fe-S hydro-lyase tartrate dehydratase alpha-type catalytic" evidence="8">
    <location>
        <begin position="12"/>
        <end position="280"/>
    </location>
</feature>
<dbReference type="PANTHER" id="PTHR30389:SF17">
    <property type="entry name" value="L(+)-TARTRATE DEHYDRATASE SUBUNIT ALPHA-RELATED"/>
    <property type="match status" value="1"/>
</dbReference>
<evidence type="ECO:0000256" key="7">
    <source>
        <dbReference type="SAM" id="MobiDB-lite"/>
    </source>
</evidence>
<name>A0A842JD32_9ACTN</name>